<dbReference type="HOGENOM" id="CLU_2584789_0_0_11"/>
<dbReference type="OrthoDB" id="4376561at2"/>
<dbReference type="Proteomes" id="UP000001219">
    <property type="component" value="Chromosome"/>
</dbReference>
<evidence type="ECO:0000313" key="3">
    <source>
        <dbReference type="EMBL" id="ACY23547.1"/>
    </source>
</evidence>
<keyword evidence="2" id="KW-1133">Transmembrane helix</keyword>
<feature type="transmembrane region" description="Helical" evidence="2">
    <location>
        <begin position="42"/>
        <end position="61"/>
    </location>
</feature>
<dbReference type="EMBL" id="CP001802">
    <property type="protein sequence ID" value="ACY23547.1"/>
    <property type="molecule type" value="Genomic_DNA"/>
</dbReference>
<name>D0L661_GORB4</name>
<evidence type="ECO:0000256" key="2">
    <source>
        <dbReference type="SAM" id="Phobius"/>
    </source>
</evidence>
<reference evidence="3 4" key="2">
    <citation type="journal article" date="2010" name="Stand. Genomic Sci.">
        <title>Complete genome sequence of Gordonia bronchialis type strain (3410).</title>
        <authorList>
            <person name="Ivanova N."/>
            <person name="Sikorski J."/>
            <person name="Jando M."/>
            <person name="Lapidus A."/>
            <person name="Nolan M."/>
            <person name="Lucas S."/>
            <person name="Del Rio T.G."/>
            <person name="Tice H."/>
            <person name="Copeland A."/>
            <person name="Cheng J.F."/>
            <person name="Chen F."/>
            <person name="Bruce D."/>
            <person name="Goodwin L."/>
            <person name="Pitluck S."/>
            <person name="Mavromatis K."/>
            <person name="Ovchinnikova G."/>
            <person name="Pati A."/>
            <person name="Chen A."/>
            <person name="Palaniappan K."/>
            <person name="Land M."/>
            <person name="Hauser L."/>
            <person name="Chang Y.J."/>
            <person name="Jeffries C.D."/>
            <person name="Chain P."/>
            <person name="Saunders E."/>
            <person name="Han C."/>
            <person name="Detter J.C."/>
            <person name="Brettin T."/>
            <person name="Rohde M."/>
            <person name="Goker M."/>
            <person name="Bristow J."/>
            <person name="Eisen J.A."/>
            <person name="Markowitz V."/>
            <person name="Hugenholtz P."/>
            <person name="Klenk H.P."/>
            <person name="Kyrpides N.C."/>
        </authorList>
    </citation>
    <scope>NUCLEOTIDE SEQUENCE [LARGE SCALE GENOMIC DNA]</scope>
    <source>
        <strain evidence="4">ATCC 25592 / DSM 43247 / BCRC 13721 / JCM 3198 / KCTC 3076 / NBRC 16047 / NCTC 10667</strain>
    </source>
</reference>
<dbReference type="RefSeq" id="WP_012836036.1">
    <property type="nucleotide sequence ID" value="NC_013441.1"/>
</dbReference>
<proteinExistence type="predicted"/>
<dbReference type="eggNOG" id="ENOG5031VVZ">
    <property type="taxonomic scope" value="Bacteria"/>
</dbReference>
<reference evidence="4" key="1">
    <citation type="submission" date="2009-10" db="EMBL/GenBank/DDBJ databases">
        <title>The complete chromosome of Gordonia bronchialis DSM 43247.</title>
        <authorList>
            <consortium name="US DOE Joint Genome Institute (JGI-PGF)"/>
            <person name="Lucas S."/>
            <person name="Copeland A."/>
            <person name="Lapidus A."/>
            <person name="Glavina del Rio T."/>
            <person name="Dalin E."/>
            <person name="Tice H."/>
            <person name="Bruce D."/>
            <person name="Goodwin L."/>
            <person name="Pitluck S."/>
            <person name="Kyrpides N."/>
            <person name="Mavromatis K."/>
            <person name="Ivanova N."/>
            <person name="Ovchinnikova G."/>
            <person name="Saunders E."/>
            <person name="Brettin T."/>
            <person name="Detter J.C."/>
            <person name="Han C."/>
            <person name="Larimer F."/>
            <person name="Land M."/>
            <person name="Hauser L."/>
            <person name="Markowitz V."/>
            <person name="Cheng J.-F."/>
            <person name="Hugenholtz P."/>
            <person name="Woyke T."/>
            <person name="Wu D."/>
            <person name="Jando M."/>
            <person name="Schneider S."/>
            <person name="Goeker M."/>
            <person name="Klenk H.-P."/>
            <person name="Eisen J.A."/>
        </authorList>
    </citation>
    <scope>NUCLEOTIDE SEQUENCE [LARGE SCALE GENOMIC DNA]</scope>
    <source>
        <strain evidence="4">ATCC 25592 / DSM 43247 / BCRC 13721 / JCM 3198 / KCTC 3076 / NBRC 16047 / NCTC 10667</strain>
    </source>
</reference>
<keyword evidence="2" id="KW-0812">Transmembrane</keyword>
<organism evidence="3 4">
    <name type="scientific">Gordonia bronchialis (strain ATCC 25592 / DSM 43247 / BCRC 13721 / JCM 3198 / KCTC 3076 / NBRC 16047 / NCTC 10667)</name>
    <name type="common">Rhodococcus bronchialis</name>
    <dbReference type="NCBI Taxonomy" id="526226"/>
    <lineage>
        <taxon>Bacteria</taxon>
        <taxon>Bacillati</taxon>
        <taxon>Actinomycetota</taxon>
        <taxon>Actinomycetes</taxon>
        <taxon>Mycobacteriales</taxon>
        <taxon>Gordoniaceae</taxon>
        <taxon>Gordonia</taxon>
    </lineage>
</organism>
<dbReference type="AlphaFoldDB" id="D0L661"/>
<gene>
    <name evidence="3" type="ordered locus">Gbro_4407</name>
</gene>
<keyword evidence="4" id="KW-1185">Reference proteome</keyword>
<feature type="compositionally biased region" description="Basic and acidic residues" evidence="1">
    <location>
        <begin position="73"/>
        <end position="82"/>
    </location>
</feature>
<feature type="region of interest" description="Disordered" evidence="1">
    <location>
        <begin position="70"/>
        <end position="91"/>
    </location>
</feature>
<evidence type="ECO:0000313" key="4">
    <source>
        <dbReference type="Proteomes" id="UP000001219"/>
    </source>
</evidence>
<sequence length="91" mass="10530">MTYHQYQRTAQTFASSLTIVGAIILMVCVSALTYTWWRDGRWVWVAIGIAIILVNIAMIFLQFRRRKLTPKPAEGDKPRRGLIDNFDDLDD</sequence>
<evidence type="ECO:0000256" key="1">
    <source>
        <dbReference type="SAM" id="MobiDB-lite"/>
    </source>
</evidence>
<accession>D0L661</accession>
<dbReference type="STRING" id="526226.Gbro_4407"/>
<dbReference type="KEGG" id="gbr:Gbro_4407"/>
<feature type="transmembrane region" description="Helical" evidence="2">
    <location>
        <begin position="12"/>
        <end position="36"/>
    </location>
</feature>
<protein>
    <submittedName>
        <fullName evidence="3">Uncharacterized protein</fullName>
    </submittedName>
</protein>
<keyword evidence="2" id="KW-0472">Membrane</keyword>